<proteinExistence type="predicted"/>
<evidence type="ECO:0000313" key="2">
    <source>
        <dbReference type="Proteomes" id="UP001163603"/>
    </source>
</evidence>
<organism evidence="1 2">
    <name type="scientific">Pistacia integerrima</name>
    <dbReference type="NCBI Taxonomy" id="434235"/>
    <lineage>
        <taxon>Eukaryota</taxon>
        <taxon>Viridiplantae</taxon>
        <taxon>Streptophyta</taxon>
        <taxon>Embryophyta</taxon>
        <taxon>Tracheophyta</taxon>
        <taxon>Spermatophyta</taxon>
        <taxon>Magnoliopsida</taxon>
        <taxon>eudicotyledons</taxon>
        <taxon>Gunneridae</taxon>
        <taxon>Pentapetalae</taxon>
        <taxon>rosids</taxon>
        <taxon>malvids</taxon>
        <taxon>Sapindales</taxon>
        <taxon>Anacardiaceae</taxon>
        <taxon>Pistacia</taxon>
    </lineage>
</organism>
<name>A0ACC0YFS8_9ROSI</name>
<sequence length="89" mass="9763">MGEFGSSVHRSGESCHLDVVFSGGVHDFGLLRHRSLLSHQQPPQGKFWPSSFPLLHNQSPPPHLICSQYGCDGSNWKHCLTPGSIGDKL</sequence>
<reference evidence="2" key="1">
    <citation type="journal article" date="2023" name="G3 (Bethesda)">
        <title>Genome assembly and association tests identify interacting loci associated with vigor, precocity, and sex in interspecific pistachio rootstocks.</title>
        <authorList>
            <person name="Palmer W."/>
            <person name="Jacygrad E."/>
            <person name="Sagayaradj S."/>
            <person name="Cavanaugh K."/>
            <person name="Han R."/>
            <person name="Bertier L."/>
            <person name="Beede B."/>
            <person name="Kafkas S."/>
            <person name="Golino D."/>
            <person name="Preece J."/>
            <person name="Michelmore R."/>
        </authorList>
    </citation>
    <scope>NUCLEOTIDE SEQUENCE [LARGE SCALE GENOMIC DNA]</scope>
</reference>
<comment type="caution">
    <text evidence="1">The sequence shown here is derived from an EMBL/GenBank/DDBJ whole genome shotgun (WGS) entry which is preliminary data.</text>
</comment>
<evidence type="ECO:0000313" key="1">
    <source>
        <dbReference type="EMBL" id="KAJ0034987.1"/>
    </source>
</evidence>
<gene>
    <name evidence="1" type="ORF">Pint_25090</name>
</gene>
<accession>A0ACC0YFS8</accession>
<keyword evidence="2" id="KW-1185">Reference proteome</keyword>
<dbReference type="Proteomes" id="UP001163603">
    <property type="component" value="Chromosome 7"/>
</dbReference>
<dbReference type="EMBL" id="CM047742">
    <property type="protein sequence ID" value="KAJ0034987.1"/>
    <property type="molecule type" value="Genomic_DNA"/>
</dbReference>
<protein>
    <submittedName>
        <fullName evidence="1">Uncharacterized protein</fullName>
    </submittedName>
</protein>